<comment type="similarity">
    <text evidence="6">Belongs to the LptE lipoprotein family.</text>
</comment>
<comment type="subunit">
    <text evidence="6">Component of the lipopolysaccharide transport and assembly complex. Interacts with LptD.</text>
</comment>
<evidence type="ECO:0000256" key="5">
    <source>
        <dbReference type="ARBA" id="ARBA00023288"/>
    </source>
</evidence>
<proteinExistence type="inferred from homology"/>
<sequence>MAVTATTQGETVPALNGKILLAALALVLLCGCGWQLRGASLQGQGVTAVAIQAEDRHRQLALLLERALTPLVAVNAAANSHTIVVEQFTAASRLATVSATVRSAEEQLNMALTFSFKRGDDYLIRSQTVRLERLYRNVETDILASKNERRQVEREMRQALVEQLVRQIAAHRSGG</sequence>
<evidence type="ECO:0000256" key="1">
    <source>
        <dbReference type="ARBA" id="ARBA00022729"/>
    </source>
</evidence>
<evidence type="ECO:0000313" key="10">
    <source>
        <dbReference type="Proteomes" id="UP000298133"/>
    </source>
</evidence>
<protein>
    <recommendedName>
        <fullName evidence="6">LPS-assembly lipoprotein LptE</fullName>
    </recommendedName>
</protein>
<comment type="caution">
    <text evidence="9">The sequence shown here is derived from an EMBL/GenBank/DDBJ whole genome shotgun (WGS) entry which is preliminary data.</text>
</comment>
<evidence type="ECO:0000313" key="9">
    <source>
        <dbReference type="EMBL" id="TFH67266.1"/>
    </source>
</evidence>
<keyword evidence="8" id="KW-1133">Transmembrane helix</keyword>
<dbReference type="GO" id="GO:0043165">
    <property type="term" value="P:Gram-negative-bacterium-type cell outer membrane assembly"/>
    <property type="evidence" value="ECO:0007669"/>
    <property type="project" value="UniProtKB-UniRule"/>
</dbReference>
<evidence type="ECO:0000256" key="3">
    <source>
        <dbReference type="ARBA" id="ARBA00023139"/>
    </source>
</evidence>
<dbReference type="GO" id="GO:0001530">
    <property type="term" value="F:lipopolysaccharide binding"/>
    <property type="evidence" value="ECO:0007669"/>
    <property type="project" value="TreeGrafter"/>
</dbReference>
<dbReference type="AlphaFoldDB" id="A0A4Y8UEJ0"/>
<evidence type="ECO:0000256" key="2">
    <source>
        <dbReference type="ARBA" id="ARBA00023136"/>
    </source>
</evidence>
<keyword evidence="1" id="KW-0732">Signal</keyword>
<keyword evidence="10" id="KW-1185">Reference proteome</keyword>
<keyword evidence="2 6" id="KW-0472">Membrane</keyword>
<keyword evidence="3" id="KW-0564">Palmitate</keyword>
<accession>A0A4Y8UEJ0</accession>
<dbReference type="HAMAP" id="MF_01186">
    <property type="entry name" value="LPS_assembly_LptE"/>
    <property type="match status" value="1"/>
</dbReference>
<dbReference type="EMBL" id="SPIA01000004">
    <property type="protein sequence ID" value="TFH67266.1"/>
    <property type="molecule type" value="Genomic_DNA"/>
</dbReference>
<organism evidence="9 10">
    <name type="scientific">Gammaproteobacteria bacterium LSUCC0057</name>
    <dbReference type="NCBI Taxonomy" id="2559237"/>
    <lineage>
        <taxon>Bacteria</taxon>
        <taxon>Pseudomonadati</taxon>
        <taxon>Pseudomonadota</taxon>
        <taxon>Gammaproteobacteria</taxon>
        <taxon>Cellvibrionales</taxon>
        <taxon>Porticoccaceae</taxon>
        <taxon>SAR92 clade</taxon>
    </lineage>
</organism>
<keyword evidence="7" id="KW-0175">Coiled coil</keyword>
<dbReference type="GO" id="GO:0009279">
    <property type="term" value="C:cell outer membrane"/>
    <property type="evidence" value="ECO:0007669"/>
    <property type="project" value="UniProtKB-UniRule"/>
</dbReference>
<evidence type="ECO:0000256" key="6">
    <source>
        <dbReference type="HAMAP-Rule" id="MF_01186"/>
    </source>
</evidence>
<name>A0A4Y8UEJ0_9GAMM</name>
<keyword evidence="4 6" id="KW-0998">Cell outer membrane</keyword>
<keyword evidence="5" id="KW-0449">Lipoprotein</keyword>
<evidence type="ECO:0000256" key="4">
    <source>
        <dbReference type="ARBA" id="ARBA00023237"/>
    </source>
</evidence>
<evidence type="ECO:0000256" key="8">
    <source>
        <dbReference type="SAM" id="Phobius"/>
    </source>
</evidence>
<keyword evidence="8" id="KW-0812">Transmembrane</keyword>
<dbReference type="GO" id="GO:1990351">
    <property type="term" value="C:transporter complex"/>
    <property type="evidence" value="ECO:0007669"/>
    <property type="project" value="TreeGrafter"/>
</dbReference>
<evidence type="ECO:0000256" key="7">
    <source>
        <dbReference type="SAM" id="Coils"/>
    </source>
</evidence>
<dbReference type="InterPro" id="IPR007485">
    <property type="entry name" value="LPS_assembly_LptE"/>
</dbReference>
<dbReference type="GO" id="GO:0015920">
    <property type="term" value="P:lipopolysaccharide transport"/>
    <property type="evidence" value="ECO:0007669"/>
    <property type="project" value="TreeGrafter"/>
</dbReference>
<gene>
    <name evidence="6" type="primary">lptE</name>
    <name evidence="9" type="ORF">E3W66_09620</name>
</gene>
<dbReference type="Pfam" id="PF04390">
    <property type="entry name" value="LptE"/>
    <property type="match status" value="1"/>
</dbReference>
<reference evidence="9 10" key="1">
    <citation type="submission" date="2019-03" db="EMBL/GenBank/DDBJ databases">
        <title>Draft genome of Gammaproteobacteria bacterium LSUCC0057, a member of the SAR92 clade.</title>
        <authorList>
            <person name="Lanclos V.C."/>
            <person name="Doiron C."/>
            <person name="Henson M.W."/>
            <person name="Thrash J.C."/>
        </authorList>
    </citation>
    <scope>NUCLEOTIDE SEQUENCE [LARGE SCALE GENOMIC DNA]</scope>
    <source>
        <strain evidence="9 10">LSUCC0057</strain>
    </source>
</reference>
<feature type="transmembrane region" description="Helical" evidence="8">
    <location>
        <begin position="19"/>
        <end position="36"/>
    </location>
</feature>
<dbReference type="PANTHER" id="PTHR38098">
    <property type="entry name" value="LPS-ASSEMBLY LIPOPROTEIN LPTE"/>
    <property type="match status" value="1"/>
</dbReference>
<comment type="function">
    <text evidence="6">Together with LptD, is involved in the assembly of lipopolysaccharide (LPS) at the surface of the outer membrane. Required for the proper assembly of LptD. Binds LPS and may serve as the LPS recognition site at the outer membrane.</text>
</comment>
<dbReference type="Gene3D" id="3.30.160.150">
    <property type="entry name" value="Lipoprotein like domain"/>
    <property type="match status" value="1"/>
</dbReference>
<feature type="coiled-coil region" evidence="7">
    <location>
        <begin position="135"/>
        <end position="162"/>
    </location>
</feature>
<dbReference type="PANTHER" id="PTHR38098:SF1">
    <property type="entry name" value="LPS-ASSEMBLY LIPOPROTEIN LPTE"/>
    <property type="match status" value="1"/>
</dbReference>
<dbReference type="Proteomes" id="UP000298133">
    <property type="component" value="Unassembled WGS sequence"/>
</dbReference>